<dbReference type="PROSITE" id="PS51321">
    <property type="entry name" value="TFIIS_CENTRAL"/>
    <property type="match status" value="1"/>
</dbReference>
<comment type="function">
    <text evidence="7">Necessary for efficient RNA polymerase II transcription elongation past template-encoded arresting sites. The arresting sites in DNA have the property of trapping a certain fraction of elongating RNA polymerases that pass through, resulting in locked ternary complexes. Cleavage of the nascent transcript by S-II allows the resumption of elongation from the new 3'-terminus.</text>
</comment>
<feature type="compositionally biased region" description="Polar residues" evidence="10">
    <location>
        <begin position="315"/>
        <end position="327"/>
    </location>
</feature>
<dbReference type="PANTHER" id="PTHR11477">
    <property type="entry name" value="TRANSCRIPTION FACTOR S-II ZINC FINGER DOMAIN-CONTAINING PROTEIN"/>
    <property type="match status" value="1"/>
</dbReference>
<organism evidence="14 15">
    <name type="scientific">Leptobrachium leishanense</name>
    <name type="common">Leishan spiny toad</name>
    <dbReference type="NCBI Taxonomy" id="445787"/>
    <lineage>
        <taxon>Eukaryota</taxon>
        <taxon>Metazoa</taxon>
        <taxon>Chordata</taxon>
        <taxon>Craniata</taxon>
        <taxon>Vertebrata</taxon>
        <taxon>Euteleostomi</taxon>
        <taxon>Amphibia</taxon>
        <taxon>Batrachia</taxon>
        <taxon>Anura</taxon>
        <taxon>Pelobatoidea</taxon>
        <taxon>Megophryidae</taxon>
        <taxon>Leptobrachium</taxon>
    </lineage>
</organism>
<feature type="compositionally biased region" description="Basic and acidic residues" evidence="10">
    <location>
        <begin position="378"/>
        <end position="387"/>
    </location>
</feature>
<keyword evidence="4 8" id="KW-0863">Zinc-finger</keyword>
<evidence type="ECO:0000256" key="1">
    <source>
        <dbReference type="ARBA" id="ARBA00004123"/>
    </source>
</evidence>
<dbReference type="FunFam" id="2.20.25.10:FF:000001">
    <property type="entry name" value="Probable Transcription elongation factor S-II"/>
    <property type="match status" value="1"/>
</dbReference>
<feature type="compositionally biased region" description="Low complexity" evidence="10">
    <location>
        <begin position="190"/>
        <end position="202"/>
    </location>
</feature>
<dbReference type="Pfam" id="PF08711">
    <property type="entry name" value="Med26"/>
    <property type="match status" value="1"/>
</dbReference>
<reference evidence="14" key="2">
    <citation type="submission" date="2025-09" db="UniProtKB">
        <authorList>
            <consortium name="Ensembl"/>
        </authorList>
    </citation>
    <scope>IDENTIFICATION</scope>
</reference>
<dbReference type="SUPFAM" id="SSF47676">
    <property type="entry name" value="Conserved domain common to transcription factors TFIIS, elongin A, CRSP70"/>
    <property type="match status" value="1"/>
</dbReference>
<evidence type="ECO:0000259" key="11">
    <source>
        <dbReference type="PROSITE" id="PS51133"/>
    </source>
</evidence>
<dbReference type="Ensembl" id="ENSLLET00000004343.1">
    <property type="protein sequence ID" value="ENSLLEP00000004149.1"/>
    <property type="gene ID" value="ENSLLEG00000002669.1"/>
</dbReference>
<dbReference type="SUPFAM" id="SSF57783">
    <property type="entry name" value="Zinc beta-ribbon"/>
    <property type="match status" value="1"/>
</dbReference>
<feature type="compositionally biased region" description="Polar residues" evidence="10">
    <location>
        <begin position="289"/>
        <end position="304"/>
    </location>
</feature>
<feature type="region of interest" description="Disordered" evidence="10">
    <location>
        <begin position="83"/>
        <end position="472"/>
    </location>
</feature>
<keyword evidence="5" id="KW-0862">Zinc</keyword>
<evidence type="ECO:0000313" key="15">
    <source>
        <dbReference type="Proteomes" id="UP000694569"/>
    </source>
</evidence>
<dbReference type="SMART" id="SM00440">
    <property type="entry name" value="ZnF_C2C2"/>
    <property type="match status" value="1"/>
</dbReference>
<feature type="domain" description="TFIIS central" evidence="13">
    <location>
        <begin position="491"/>
        <end position="607"/>
    </location>
</feature>
<dbReference type="InterPro" id="IPR003617">
    <property type="entry name" value="TFIIS/CRSP70_N_sub"/>
</dbReference>
<proteinExistence type="inferred from homology"/>
<feature type="compositionally biased region" description="Basic and acidic residues" evidence="10">
    <location>
        <begin position="226"/>
        <end position="235"/>
    </location>
</feature>
<evidence type="ECO:0000256" key="9">
    <source>
        <dbReference type="PROSITE-ProRule" id="PRU00649"/>
    </source>
</evidence>
<dbReference type="AlphaFoldDB" id="A0A8C5LRR7"/>
<keyword evidence="3" id="KW-0479">Metal-binding</keyword>
<evidence type="ECO:0000259" key="13">
    <source>
        <dbReference type="PROSITE" id="PS51321"/>
    </source>
</evidence>
<feature type="compositionally biased region" description="Polar residues" evidence="10">
    <location>
        <begin position="264"/>
        <end position="279"/>
    </location>
</feature>
<evidence type="ECO:0000256" key="8">
    <source>
        <dbReference type="PROSITE-ProRule" id="PRU00472"/>
    </source>
</evidence>
<dbReference type="Proteomes" id="UP000694569">
    <property type="component" value="Unplaced"/>
</dbReference>
<dbReference type="Gene3D" id="2.20.25.10">
    <property type="match status" value="1"/>
</dbReference>
<feature type="compositionally biased region" description="Low complexity" evidence="10">
    <location>
        <begin position="162"/>
        <end position="176"/>
    </location>
</feature>
<dbReference type="NCBIfam" id="TIGR01385">
    <property type="entry name" value="TFSII"/>
    <property type="match status" value="1"/>
</dbReference>
<evidence type="ECO:0000313" key="14">
    <source>
        <dbReference type="Ensembl" id="ENSLLEP00000004149.1"/>
    </source>
</evidence>
<feature type="compositionally biased region" description="Polar residues" evidence="10">
    <location>
        <begin position="210"/>
        <end position="222"/>
    </location>
</feature>
<dbReference type="Pfam" id="PF01096">
    <property type="entry name" value="Zn_ribbon_TFIIS"/>
    <property type="match status" value="1"/>
</dbReference>
<dbReference type="InterPro" id="IPR017923">
    <property type="entry name" value="TFIIS_N"/>
</dbReference>
<protein>
    <submittedName>
        <fullName evidence="14">Uncharacterized protein</fullName>
    </submittedName>
</protein>
<dbReference type="Gene3D" id="1.20.930.10">
    <property type="entry name" value="Conserved domain common to transcription factors TFIIS, elongin A, CRSP70"/>
    <property type="match status" value="1"/>
</dbReference>
<keyword evidence="15" id="KW-1185">Reference proteome</keyword>
<dbReference type="GeneTree" id="ENSGT00940000159974"/>
<dbReference type="GO" id="GO:0006368">
    <property type="term" value="P:transcription elongation by RNA polymerase II"/>
    <property type="evidence" value="ECO:0007669"/>
    <property type="project" value="InterPro"/>
</dbReference>
<evidence type="ECO:0000256" key="6">
    <source>
        <dbReference type="ARBA" id="ARBA00023242"/>
    </source>
</evidence>
<dbReference type="PROSITE" id="PS51133">
    <property type="entry name" value="ZF_TFIIS_2"/>
    <property type="match status" value="1"/>
</dbReference>
<comment type="subcellular location">
    <subcellularLocation>
        <location evidence="1 9">Nucleus</location>
    </subcellularLocation>
</comment>
<dbReference type="SMART" id="SM00509">
    <property type="entry name" value="TFS2N"/>
    <property type="match status" value="1"/>
</dbReference>
<dbReference type="InterPro" id="IPR001222">
    <property type="entry name" value="Znf_TFIIS"/>
</dbReference>
<dbReference type="OrthoDB" id="44867at2759"/>
<comment type="similarity">
    <text evidence="2">Belongs to the TFS-II family.</text>
</comment>
<dbReference type="InterPro" id="IPR035441">
    <property type="entry name" value="TFIIS/LEDGF_dom_sf"/>
</dbReference>
<dbReference type="CDD" id="cd00183">
    <property type="entry name" value="TFIIS_I"/>
    <property type="match status" value="1"/>
</dbReference>
<evidence type="ECO:0000256" key="10">
    <source>
        <dbReference type="SAM" id="MobiDB-lite"/>
    </source>
</evidence>
<feature type="compositionally biased region" description="Basic and acidic residues" evidence="10">
    <location>
        <begin position="251"/>
        <end position="261"/>
    </location>
</feature>
<dbReference type="GO" id="GO:0008270">
    <property type="term" value="F:zinc ion binding"/>
    <property type="evidence" value="ECO:0007669"/>
    <property type="project" value="UniProtKB-KW"/>
</dbReference>
<feature type="domain" description="TFIIS N-terminal" evidence="12">
    <location>
        <begin position="5"/>
        <end position="82"/>
    </location>
</feature>
<dbReference type="Gene3D" id="1.10.472.30">
    <property type="entry name" value="Transcription elongation factor S-II, central domain"/>
    <property type="match status" value="1"/>
</dbReference>
<feature type="compositionally biased region" description="Polar residues" evidence="10">
    <location>
        <begin position="366"/>
        <end position="376"/>
    </location>
</feature>
<dbReference type="InterPro" id="IPR006289">
    <property type="entry name" value="TFSII"/>
</dbReference>
<dbReference type="PROSITE" id="PS51319">
    <property type="entry name" value="TFIIS_N"/>
    <property type="match status" value="1"/>
</dbReference>
<feature type="compositionally biased region" description="Polar residues" evidence="10">
    <location>
        <begin position="236"/>
        <end position="247"/>
    </location>
</feature>
<sequence>MGSEEELLKIGRKLEKRVNGESKDHIVDLLKELQRFQMTVPLLRSTRIGVTVNKLKKKSKDREVGELAKDIIKAWKKLFDSSYKERGTTSNTQSGTSSHVDLGRFHTLPQKRLHSEKPRGCPDNFLKPDNQLLDPKDAQLKRRHSADVESTQRTNKQERRLSLSTSVSASSISKSSCGTKDERRQSLGSPTLTTNKTLTKPITDTKNERQSLGSPTLTPNKATTKKAVDVKEERQSFGSPTLTSTKTPIKKTSDTKEERRQPRGSPTLSPTKTPVMQTVETKEERRQSRGTSIQSPTKTPAKQTTETKEERRKNLGSTNLATTNTSPKPVVDTKDERIQSLGSPSLTPTKTPIKSTTDTKKERRQTLSSPTHTSSKPVMEHREERRHSLGSPNQSQNDFTKVATDIKDERRHSIGSSQKAAHNESNKSEADSKDERRPSIGSPTTIAHNGSKKSTNDTQEEKNSGGMSSPLSDCSTTPCFLFSCYQTGDSVRDKCVEMISAALKIDDDFKLFGANCDRLAFEIEENIYNEIKATDMKYRNRVRSRISNLKDPKNPNLRKNVLCGVVTAHKIATMTAEEMASDELRELRNTLTKEAIREHQMAKTSGTQTDLLQCDKCKKKNCTYNQVQTRSADEPMTTFVLCNECGNRWKFC</sequence>
<dbReference type="InterPro" id="IPR003618">
    <property type="entry name" value="TFIIS_cen_dom"/>
</dbReference>
<feature type="domain" description="TFIIS-type" evidence="11">
    <location>
        <begin position="610"/>
        <end position="650"/>
    </location>
</feature>
<feature type="compositionally biased region" description="Polar residues" evidence="10">
    <location>
        <begin position="340"/>
        <end position="356"/>
    </location>
</feature>
<dbReference type="Pfam" id="PF07500">
    <property type="entry name" value="TFIIS_M"/>
    <property type="match status" value="1"/>
</dbReference>
<evidence type="ECO:0000256" key="3">
    <source>
        <dbReference type="ARBA" id="ARBA00022723"/>
    </source>
</evidence>
<evidence type="ECO:0000256" key="7">
    <source>
        <dbReference type="ARBA" id="ARBA00025408"/>
    </source>
</evidence>
<dbReference type="PANTHER" id="PTHR11477:SF48">
    <property type="entry name" value="TRANSCRIPTION ELONGATION FACTOR A PROTEIN 3 ISOFORM X1"/>
    <property type="match status" value="1"/>
</dbReference>
<feature type="compositionally biased region" description="Polar residues" evidence="10">
    <location>
        <begin position="390"/>
        <end position="399"/>
    </location>
</feature>
<dbReference type="GO" id="GO:0003676">
    <property type="term" value="F:nucleic acid binding"/>
    <property type="evidence" value="ECO:0007669"/>
    <property type="project" value="InterPro"/>
</dbReference>
<evidence type="ECO:0000256" key="5">
    <source>
        <dbReference type="ARBA" id="ARBA00022833"/>
    </source>
</evidence>
<feature type="compositionally biased region" description="Polar residues" evidence="10">
    <location>
        <begin position="441"/>
        <end position="457"/>
    </location>
</feature>
<keyword evidence="6 9" id="KW-0539">Nucleus</keyword>
<feature type="compositionally biased region" description="Low complexity" evidence="10">
    <location>
        <begin position="88"/>
        <end position="98"/>
    </location>
</feature>
<evidence type="ECO:0000256" key="2">
    <source>
        <dbReference type="ARBA" id="ARBA00009647"/>
    </source>
</evidence>
<name>A0A8C5LRR7_9ANUR</name>
<dbReference type="GO" id="GO:0005634">
    <property type="term" value="C:nucleus"/>
    <property type="evidence" value="ECO:0007669"/>
    <property type="project" value="UniProtKB-SubCell"/>
</dbReference>
<dbReference type="CDD" id="cd13749">
    <property type="entry name" value="Zn-ribbon_TFIIS"/>
    <property type="match status" value="1"/>
</dbReference>
<dbReference type="SMART" id="SM00510">
    <property type="entry name" value="TFS2M"/>
    <property type="match status" value="1"/>
</dbReference>
<evidence type="ECO:0000256" key="4">
    <source>
        <dbReference type="ARBA" id="ARBA00022771"/>
    </source>
</evidence>
<dbReference type="InterPro" id="IPR036575">
    <property type="entry name" value="TFIIS_cen_dom_sf"/>
</dbReference>
<evidence type="ECO:0000259" key="12">
    <source>
        <dbReference type="PROSITE" id="PS51319"/>
    </source>
</evidence>
<accession>A0A8C5LRR7</accession>
<dbReference type="SUPFAM" id="SSF46942">
    <property type="entry name" value="Elongation factor TFIIS domain 2"/>
    <property type="match status" value="1"/>
</dbReference>
<feature type="compositionally biased region" description="Basic and acidic residues" evidence="10">
    <location>
        <begin position="421"/>
        <end position="438"/>
    </location>
</feature>
<reference evidence="14" key="1">
    <citation type="submission" date="2025-08" db="UniProtKB">
        <authorList>
            <consortium name="Ensembl"/>
        </authorList>
    </citation>
    <scope>IDENTIFICATION</scope>
</reference>
<dbReference type="PROSITE" id="PS00466">
    <property type="entry name" value="ZF_TFIIS_1"/>
    <property type="match status" value="1"/>
</dbReference>